<dbReference type="InterPro" id="IPR002156">
    <property type="entry name" value="RNaseH_domain"/>
</dbReference>
<dbReference type="SUPFAM" id="SSF53098">
    <property type="entry name" value="Ribonuclease H-like"/>
    <property type="match status" value="1"/>
</dbReference>
<feature type="compositionally biased region" description="Pro residues" evidence="7">
    <location>
        <begin position="407"/>
        <end position="418"/>
    </location>
</feature>
<feature type="compositionally biased region" description="Low complexity" evidence="7">
    <location>
        <begin position="397"/>
        <end position="406"/>
    </location>
</feature>
<reference evidence="9 10" key="1">
    <citation type="submission" date="2024-04" db="EMBL/GenBank/DDBJ databases">
        <authorList>
            <person name="Waldvogel A.-M."/>
            <person name="Schoenle A."/>
        </authorList>
    </citation>
    <scope>NUCLEOTIDE SEQUENCE [LARGE SCALE GENOMIC DNA]</scope>
</reference>
<protein>
    <recommendedName>
        <fullName evidence="8">RNase H type-1 domain-containing protein</fullName>
    </recommendedName>
</protein>
<dbReference type="InterPro" id="IPR012337">
    <property type="entry name" value="RNaseH-like_sf"/>
</dbReference>
<keyword evidence="1" id="KW-0808">Transferase</keyword>
<dbReference type="PROSITE" id="PS50879">
    <property type="entry name" value="RNASE_H_1"/>
    <property type="match status" value="1"/>
</dbReference>
<evidence type="ECO:0000313" key="9">
    <source>
        <dbReference type="EMBL" id="CAL1613011.1"/>
    </source>
</evidence>
<feature type="region of interest" description="Disordered" evidence="7">
    <location>
        <begin position="482"/>
        <end position="535"/>
    </location>
</feature>
<dbReference type="Gene3D" id="3.30.420.10">
    <property type="entry name" value="Ribonuclease H-like superfamily/Ribonuclease H"/>
    <property type="match status" value="1"/>
</dbReference>
<keyword evidence="3" id="KW-0540">Nuclease</keyword>
<accession>A0AAV2MIK0</accession>
<dbReference type="Pfam" id="PF00075">
    <property type="entry name" value="RNase_H"/>
    <property type="match status" value="1"/>
</dbReference>
<dbReference type="Proteomes" id="UP001497482">
    <property type="component" value="Chromosome 8"/>
</dbReference>
<evidence type="ECO:0000256" key="3">
    <source>
        <dbReference type="ARBA" id="ARBA00022722"/>
    </source>
</evidence>
<feature type="domain" description="RNase H type-1" evidence="8">
    <location>
        <begin position="47"/>
        <end position="208"/>
    </location>
</feature>
<organism evidence="9 10">
    <name type="scientific">Knipowitschia caucasica</name>
    <name type="common">Caucasian dwarf goby</name>
    <name type="synonym">Pomatoschistus caucasicus</name>
    <dbReference type="NCBI Taxonomy" id="637954"/>
    <lineage>
        <taxon>Eukaryota</taxon>
        <taxon>Metazoa</taxon>
        <taxon>Chordata</taxon>
        <taxon>Craniata</taxon>
        <taxon>Vertebrata</taxon>
        <taxon>Euteleostomi</taxon>
        <taxon>Actinopterygii</taxon>
        <taxon>Neopterygii</taxon>
        <taxon>Teleostei</taxon>
        <taxon>Neoteleostei</taxon>
        <taxon>Acanthomorphata</taxon>
        <taxon>Gobiaria</taxon>
        <taxon>Gobiiformes</taxon>
        <taxon>Gobioidei</taxon>
        <taxon>Gobiidae</taxon>
        <taxon>Gobiinae</taxon>
        <taxon>Knipowitschia</taxon>
    </lineage>
</organism>
<keyword evidence="5" id="KW-0378">Hydrolase</keyword>
<gene>
    <name evidence="9" type="ORF">KC01_LOCUS39279</name>
</gene>
<evidence type="ECO:0000256" key="2">
    <source>
        <dbReference type="ARBA" id="ARBA00022695"/>
    </source>
</evidence>
<evidence type="ECO:0000256" key="4">
    <source>
        <dbReference type="ARBA" id="ARBA00022759"/>
    </source>
</evidence>
<feature type="region of interest" description="Disordered" evidence="7">
    <location>
        <begin position="397"/>
        <end position="465"/>
    </location>
</feature>
<dbReference type="GO" id="GO:0006508">
    <property type="term" value="P:proteolysis"/>
    <property type="evidence" value="ECO:0007669"/>
    <property type="project" value="InterPro"/>
</dbReference>
<dbReference type="GO" id="GO:0004523">
    <property type="term" value="F:RNA-DNA hybrid ribonuclease activity"/>
    <property type="evidence" value="ECO:0007669"/>
    <property type="project" value="InterPro"/>
</dbReference>
<dbReference type="InterPro" id="IPR036397">
    <property type="entry name" value="RNaseH_sf"/>
</dbReference>
<dbReference type="AlphaFoldDB" id="A0AAV2MIK0"/>
<dbReference type="Gene3D" id="2.40.70.10">
    <property type="entry name" value="Acid Proteases"/>
    <property type="match status" value="1"/>
</dbReference>
<keyword evidence="4" id="KW-0255">Endonuclease</keyword>
<proteinExistence type="predicted"/>
<evidence type="ECO:0000313" key="10">
    <source>
        <dbReference type="Proteomes" id="UP001497482"/>
    </source>
</evidence>
<evidence type="ECO:0000256" key="7">
    <source>
        <dbReference type="SAM" id="MobiDB-lite"/>
    </source>
</evidence>
<evidence type="ECO:0000256" key="6">
    <source>
        <dbReference type="ARBA" id="ARBA00022918"/>
    </source>
</evidence>
<evidence type="ECO:0000256" key="1">
    <source>
        <dbReference type="ARBA" id="ARBA00022679"/>
    </source>
</evidence>
<dbReference type="PROSITE" id="PS00141">
    <property type="entry name" value="ASP_PROTEASE"/>
    <property type="match status" value="1"/>
</dbReference>
<name>A0AAV2MIK0_KNICA</name>
<keyword evidence="2" id="KW-0548">Nucleotidyltransferase</keyword>
<dbReference type="GO" id="GO:0004190">
    <property type="term" value="F:aspartic-type endopeptidase activity"/>
    <property type="evidence" value="ECO:0007669"/>
    <property type="project" value="InterPro"/>
</dbReference>
<dbReference type="EMBL" id="OZ035830">
    <property type="protein sequence ID" value="CAL1613011.1"/>
    <property type="molecule type" value="Genomic_DNA"/>
</dbReference>
<evidence type="ECO:0000259" key="8">
    <source>
        <dbReference type="PROSITE" id="PS50879"/>
    </source>
</evidence>
<dbReference type="GO" id="GO:0003964">
    <property type="term" value="F:RNA-directed DNA polymerase activity"/>
    <property type="evidence" value="ECO:0007669"/>
    <property type="project" value="UniProtKB-KW"/>
</dbReference>
<keyword evidence="6" id="KW-0695">RNA-directed DNA polymerase</keyword>
<dbReference type="GO" id="GO:0003676">
    <property type="term" value="F:nucleic acid binding"/>
    <property type="evidence" value="ECO:0007669"/>
    <property type="project" value="InterPro"/>
</dbReference>
<sequence>MLPIRVEDDNLMALVDTGATYSTINTKIRPVLLSEEHITLVGFSGTPEVPAEVWSQGPTDVGLCTSFPPVSLQMKPGGPIRIKQYAAKPDAVEVNSGVLTDKPSAQAAELEALCAALEFAKGKSVNIYSDSAYATQAVHFNLSEWKRNGFLTAKGRPITHRALVERLDSALQLPKQVSVIKCQGHSKSDNFEARGNEAADEAAKKAANYKVSTPGVFVVRDEGPDLADCLPDLSLQVLAEAQTKAAPEEISMWVQKRAKKDPDTGIWYGPDGRPALPMGDLSRAALSEAHGLAHVGQSPRPLLALSLSSPSPSLSPRSLPALSSLSPRPLPALSSLSPRPLPALSPPLSSLSPRPLLASPRSLPLSPRPLLALSSPLSPPSPRPLLALLALSSPPSPRPLLALSSSPSPPPSPRPLSPLSPRSLSPAPSPPSPALSSPSPRPLLALSSPSPRSLPALSPLSPRSLPALSPLSPRPLLALSSPSPRSLLALSSPSPRSLLALSSPSPRPLLALSSPSPRPLLALSPPSPRSLPALSPVPCSLSPRSLLALSSLSPRSPARSLVPRSLVSL</sequence>
<dbReference type="PANTHER" id="PTHR41694:SF5">
    <property type="entry name" value="RIBONUCLEASE H"/>
    <property type="match status" value="1"/>
</dbReference>
<keyword evidence="10" id="KW-1185">Reference proteome</keyword>
<evidence type="ECO:0000256" key="5">
    <source>
        <dbReference type="ARBA" id="ARBA00022801"/>
    </source>
</evidence>
<dbReference type="PANTHER" id="PTHR41694">
    <property type="entry name" value="ENDOGENOUS RETROVIRUS GROUP K MEMBER POL PROTEIN"/>
    <property type="match status" value="1"/>
</dbReference>
<feature type="compositionally biased region" description="Low complexity" evidence="7">
    <location>
        <begin position="434"/>
        <end position="465"/>
    </location>
</feature>
<dbReference type="InterPro" id="IPR001969">
    <property type="entry name" value="Aspartic_peptidase_AS"/>
</dbReference>
<dbReference type="InterPro" id="IPR021109">
    <property type="entry name" value="Peptidase_aspartic_dom_sf"/>
</dbReference>